<evidence type="ECO:0000256" key="7">
    <source>
        <dbReference type="ARBA" id="ARBA00022490"/>
    </source>
</evidence>
<dbReference type="CDD" id="cd04732">
    <property type="entry name" value="HisA"/>
    <property type="match status" value="1"/>
</dbReference>
<dbReference type="GO" id="GO:0005737">
    <property type="term" value="C:cytoplasm"/>
    <property type="evidence" value="ECO:0007669"/>
    <property type="project" value="UniProtKB-SubCell"/>
</dbReference>
<dbReference type="GO" id="GO:0003949">
    <property type="term" value="F:1-(5-phosphoribosyl)-5-[(5-phosphoribosylamino)methylideneamino]imidazole-4-carboxamide isomerase activity"/>
    <property type="evidence" value="ECO:0007669"/>
    <property type="project" value="UniProtKB-UniRule"/>
</dbReference>
<dbReference type="RefSeq" id="WP_056686437.1">
    <property type="nucleotide sequence ID" value="NZ_CP085712.1"/>
</dbReference>
<comment type="caution">
    <text evidence="15">The sequence shown here is derived from an EMBL/GenBank/DDBJ whole genome shotgun (WGS) entry which is preliminary data.</text>
</comment>
<organism evidence="15 16">
    <name type="scientific">Cytobacillus solani</name>
    <dbReference type="NCBI Taxonomy" id="1637975"/>
    <lineage>
        <taxon>Bacteria</taxon>
        <taxon>Bacillati</taxon>
        <taxon>Bacillota</taxon>
        <taxon>Bacilli</taxon>
        <taxon>Bacillales</taxon>
        <taxon>Bacillaceae</taxon>
        <taxon>Cytobacillus</taxon>
    </lineage>
</organism>
<evidence type="ECO:0000256" key="9">
    <source>
        <dbReference type="ARBA" id="ARBA00023102"/>
    </source>
</evidence>
<evidence type="ECO:0000256" key="13">
    <source>
        <dbReference type="RuleBase" id="RU003657"/>
    </source>
</evidence>
<dbReference type="SUPFAM" id="SSF51366">
    <property type="entry name" value="Ribulose-phoshate binding barrel"/>
    <property type="match status" value="1"/>
</dbReference>
<reference evidence="15 16" key="1">
    <citation type="submission" date="2015-09" db="EMBL/GenBank/DDBJ databases">
        <title>Genome sequencing project for genomic taxonomy and phylogenomics of Bacillus-like bacteria.</title>
        <authorList>
            <person name="Liu B."/>
            <person name="Wang J."/>
            <person name="Zhu Y."/>
            <person name="Liu G."/>
            <person name="Chen Q."/>
            <person name="Chen Z."/>
            <person name="Lan J."/>
            <person name="Che J."/>
            <person name="Ge C."/>
            <person name="Shi H."/>
            <person name="Pan Z."/>
            <person name="Liu X."/>
        </authorList>
    </citation>
    <scope>NUCLEOTIDE SEQUENCE [LARGE SCALE GENOMIC DNA]</scope>
    <source>
        <strain evidence="15 16">FJAT-18043</strain>
    </source>
</reference>
<protein>
    <recommendedName>
        <fullName evidence="6 12">1-(5-phosphoribosyl)-5-[(5-phosphoribosylamino)methylideneamino] imidazole-4-carboxamide isomerase</fullName>
        <ecNumber evidence="5 12">5.3.1.16</ecNumber>
    </recommendedName>
    <alternativeName>
        <fullName evidence="11 12">Phosphoribosylformimino-5-aminoimidazole carboxamide ribotide isomerase</fullName>
    </alternativeName>
</protein>
<evidence type="ECO:0000256" key="3">
    <source>
        <dbReference type="ARBA" id="ARBA00005133"/>
    </source>
</evidence>
<dbReference type="InterPro" id="IPR011060">
    <property type="entry name" value="RibuloseP-bd_barrel"/>
</dbReference>
<name>A0A0Q3TDQ7_9BACI</name>
<proteinExistence type="inferred from homology"/>
<evidence type="ECO:0000313" key="15">
    <source>
        <dbReference type="EMBL" id="KQL21277.1"/>
    </source>
</evidence>
<dbReference type="AlphaFoldDB" id="A0A0Q3TDQ7"/>
<sequence>MNFTIFPAIDMRGGKCVRLKQGNYDQETVYGDSPFEMARSFASEGASWIHMVDLDGAKDGKRVNDSFVVKAANELTANIQIGGGVRAEADIAHYLENGIARVILGSIAVSDPSFAIEMIRKYGAQIAVGLDAKNGYIATEGWLHTSKVKAIELGKRFADAGAETFIFTDIATDGMLSGPNVEAVWQLAQETGKHVIASGGVSSLEDLAELQKFRNDGVIGAIVGKAIYEGRFSVSEALNEVNVSC</sequence>
<evidence type="ECO:0000313" key="16">
    <source>
        <dbReference type="Proteomes" id="UP000050996"/>
    </source>
</evidence>
<evidence type="ECO:0000256" key="1">
    <source>
        <dbReference type="ARBA" id="ARBA00000901"/>
    </source>
</evidence>
<evidence type="ECO:0000256" key="2">
    <source>
        <dbReference type="ARBA" id="ARBA00004496"/>
    </source>
</evidence>
<dbReference type="NCBIfam" id="TIGR00007">
    <property type="entry name" value="1-(5-phosphoribosyl)-5-[(5-phosphoribosylamino)methylideneamino]imidazole-4-carboxamide isomerase"/>
    <property type="match status" value="1"/>
</dbReference>
<comment type="catalytic activity">
    <reaction evidence="1 12 14">
        <text>1-(5-phospho-beta-D-ribosyl)-5-[(5-phospho-beta-D-ribosylamino)methylideneamino]imidazole-4-carboxamide = 5-[(5-phospho-1-deoxy-D-ribulos-1-ylimino)methylamino]-1-(5-phospho-beta-D-ribosyl)imidazole-4-carboxamide</text>
        <dbReference type="Rhea" id="RHEA:15469"/>
        <dbReference type="ChEBI" id="CHEBI:58435"/>
        <dbReference type="ChEBI" id="CHEBI:58525"/>
        <dbReference type="EC" id="5.3.1.16"/>
    </reaction>
</comment>
<dbReference type="GO" id="GO:0000105">
    <property type="term" value="P:L-histidine biosynthetic process"/>
    <property type="evidence" value="ECO:0007669"/>
    <property type="project" value="UniProtKB-UniRule"/>
</dbReference>
<dbReference type="InterPro" id="IPR044524">
    <property type="entry name" value="Isoase_HisA-like"/>
</dbReference>
<dbReference type="PANTHER" id="PTHR43090">
    <property type="entry name" value="1-(5-PHOSPHORIBOSYL)-5-[(5-PHOSPHORIBOSYLAMINO)METHYLIDENEAMINO] IMIDAZOLE-4-CARBOXAMIDE ISOMERASE"/>
    <property type="match status" value="1"/>
</dbReference>
<evidence type="ECO:0000256" key="4">
    <source>
        <dbReference type="ARBA" id="ARBA00009667"/>
    </source>
</evidence>
<dbReference type="InterPro" id="IPR006063">
    <property type="entry name" value="HisA_bact_arch"/>
</dbReference>
<evidence type="ECO:0000256" key="11">
    <source>
        <dbReference type="ARBA" id="ARBA00030547"/>
    </source>
</evidence>
<dbReference type="InterPro" id="IPR006062">
    <property type="entry name" value="His_biosynth"/>
</dbReference>
<gene>
    <name evidence="12" type="primary">hisA</name>
    <name evidence="15" type="ORF">AN957_23745</name>
</gene>
<keyword evidence="9 12" id="KW-0368">Histidine biosynthesis</keyword>
<dbReference type="UniPathway" id="UPA00031">
    <property type="reaction ID" value="UER00009"/>
</dbReference>
<dbReference type="PANTHER" id="PTHR43090:SF2">
    <property type="entry name" value="1-(5-PHOSPHORIBOSYL)-5-[(5-PHOSPHORIBOSYLAMINO)METHYLIDENEAMINO] IMIDAZOLE-4-CARBOXAMIDE ISOMERASE"/>
    <property type="match status" value="1"/>
</dbReference>
<dbReference type="PATRIC" id="fig|1637975.4.peg.4776"/>
<evidence type="ECO:0000256" key="5">
    <source>
        <dbReference type="ARBA" id="ARBA00012550"/>
    </source>
</evidence>
<dbReference type="EC" id="5.3.1.16" evidence="5 12"/>
<evidence type="ECO:0000256" key="6">
    <source>
        <dbReference type="ARBA" id="ARBA00018464"/>
    </source>
</evidence>
<evidence type="ECO:0000256" key="10">
    <source>
        <dbReference type="ARBA" id="ARBA00023235"/>
    </source>
</evidence>
<comment type="subcellular location">
    <subcellularLocation>
        <location evidence="2 12 14">Cytoplasm</location>
    </subcellularLocation>
</comment>
<dbReference type="EMBL" id="LJIX01000006">
    <property type="protein sequence ID" value="KQL21277.1"/>
    <property type="molecule type" value="Genomic_DNA"/>
</dbReference>
<dbReference type="InterPro" id="IPR023016">
    <property type="entry name" value="HisA/PriA"/>
</dbReference>
<keyword evidence="7 12" id="KW-0963">Cytoplasm</keyword>
<accession>A0A0Q3TDQ7</accession>
<comment type="pathway">
    <text evidence="3 12 14">Amino-acid biosynthesis; L-histidine biosynthesis; L-histidine from 5-phospho-alpha-D-ribose 1-diphosphate: step 4/9.</text>
</comment>
<feature type="active site" description="Proton acceptor" evidence="12">
    <location>
        <position position="10"/>
    </location>
</feature>
<keyword evidence="10 12" id="KW-0413">Isomerase</keyword>
<dbReference type="Pfam" id="PF00977">
    <property type="entry name" value="His_biosynth"/>
    <property type="match status" value="1"/>
</dbReference>
<evidence type="ECO:0000256" key="14">
    <source>
        <dbReference type="RuleBase" id="RU003658"/>
    </source>
</evidence>
<dbReference type="Gene3D" id="3.20.20.70">
    <property type="entry name" value="Aldolase class I"/>
    <property type="match status" value="1"/>
</dbReference>
<keyword evidence="16" id="KW-1185">Reference proteome</keyword>
<keyword evidence="8 12" id="KW-0028">Amino-acid biosynthesis</keyword>
<dbReference type="FunFam" id="3.20.20.70:FF:000009">
    <property type="entry name" value="1-(5-phosphoribosyl)-5-[(5-phosphoribosylamino)methylideneamino] imidazole-4-carboxamide isomerase"/>
    <property type="match status" value="1"/>
</dbReference>
<dbReference type="Proteomes" id="UP000050996">
    <property type="component" value="Unassembled WGS sequence"/>
</dbReference>
<evidence type="ECO:0000256" key="8">
    <source>
        <dbReference type="ARBA" id="ARBA00022605"/>
    </source>
</evidence>
<dbReference type="STRING" id="1637975.AN957_23745"/>
<feature type="active site" description="Proton donor" evidence="12">
    <location>
        <position position="131"/>
    </location>
</feature>
<evidence type="ECO:0000256" key="12">
    <source>
        <dbReference type="HAMAP-Rule" id="MF_01014"/>
    </source>
</evidence>
<dbReference type="InterPro" id="IPR013785">
    <property type="entry name" value="Aldolase_TIM"/>
</dbReference>
<comment type="similarity">
    <text evidence="4 12 13">Belongs to the HisA/HisF family.</text>
</comment>
<dbReference type="GO" id="GO:0000162">
    <property type="term" value="P:L-tryptophan biosynthetic process"/>
    <property type="evidence" value="ECO:0007669"/>
    <property type="project" value="TreeGrafter"/>
</dbReference>
<dbReference type="HAMAP" id="MF_01014">
    <property type="entry name" value="HisA"/>
    <property type="match status" value="1"/>
</dbReference>